<dbReference type="SUPFAM" id="SSF53597">
    <property type="entry name" value="Dihydrofolate reductase-like"/>
    <property type="match status" value="1"/>
</dbReference>
<evidence type="ECO:0000256" key="7">
    <source>
        <dbReference type="ARBA" id="ARBA00025067"/>
    </source>
</evidence>
<keyword evidence="5 8" id="KW-0521">NADP</keyword>
<dbReference type="GO" id="GO:0005829">
    <property type="term" value="C:cytosol"/>
    <property type="evidence" value="ECO:0007669"/>
    <property type="project" value="TreeGrafter"/>
</dbReference>
<keyword evidence="4 8" id="KW-0554">One-carbon metabolism</keyword>
<dbReference type="GO" id="GO:0046452">
    <property type="term" value="P:dihydrofolate metabolic process"/>
    <property type="evidence" value="ECO:0007669"/>
    <property type="project" value="TreeGrafter"/>
</dbReference>
<evidence type="ECO:0000256" key="1">
    <source>
        <dbReference type="ARBA" id="ARBA00004903"/>
    </source>
</evidence>
<dbReference type="PROSITE" id="PS51330">
    <property type="entry name" value="DHFR_2"/>
    <property type="match status" value="1"/>
</dbReference>
<dbReference type="Pfam" id="PF00186">
    <property type="entry name" value="DHFR_1"/>
    <property type="match status" value="1"/>
</dbReference>
<gene>
    <name evidence="11" type="ORF">SLU01_09410</name>
</gene>
<evidence type="ECO:0000256" key="9">
    <source>
        <dbReference type="RuleBase" id="RU004474"/>
    </source>
</evidence>
<name>A0A511Z5A4_9BACL</name>
<comment type="function">
    <text evidence="7 8">Key enzyme in folate metabolism. Catalyzes an essential reaction for de novo glycine and purine synthesis, and for DNA precursor synthesis.</text>
</comment>
<reference evidence="11 12" key="1">
    <citation type="submission" date="2019-07" db="EMBL/GenBank/DDBJ databases">
        <title>Whole genome shotgun sequence of Sporosarcina luteola NBRC 105378.</title>
        <authorList>
            <person name="Hosoyama A."/>
            <person name="Uohara A."/>
            <person name="Ohji S."/>
            <person name="Ichikawa N."/>
        </authorList>
    </citation>
    <scope>NUCLEOTIDE SEQUENCE [LARGE SCALE GENOMIC DNA]</scope>
    <source>
        <strain evidence="11 12">NBRC 105378</strain>
    </source>
</reference>
<feature type="domain" description="DHFR" evidence="10">
    <location>
        <begin position="1"/>
        <end position="158"/>
    </location>
</feature>
<dbReference type="RefSeq" id="WP_147055842.1">
    <property type="nucleotide sequence ID" value="NZ_BJYL01000012.1"/>
</dbReference>
<dbReference type="AlphaFoldDB" id="A0A511Z5A4"/>
<dbReference type="GO" id="GO:0046654">
    <property type="term" value="P:tetrahydrofolate biosynthetic process"/>
    <property type="evidence" value="ECO:0007669"/>
    <property type="project" value="UniProtKB-UniPathway"/>
</dbReference>
<evidence type="ECO:0000259" key="10">
    <source>
        <dbReference type="PROSITE" id="PS51330"/>
    </source>
</evidence>
<dbReference type="PRINTS" id="PR00070">
    <property type="entry name" value="DHFR"/>
</dbReference>
<accession>A0A511Z5A4</accession>
<protein>
    <recommendedName>
        <fullName evidence="3 8">Dihydrofolate reductase</fullName>
        <ecNumber evidence="3 8">1.5.1.3</ecNumber>
    </recommendedName>
</protein>
<comment type="caution">
    <text evidence="11">The sequence shown here is derived from an EMBL/GenBank/DDBJ whole genome shotgun (WGS) entry which is preliminary data.</text>
</comment>
<dbReference type="InterPro" id="IPR001796">
    <property type="entry name" value="DHFR_dom"/>
</dbReference>
<keyword evidence="12" id="KW-1185">Reference proteome</keyword>
<dbReference type="PROSITE" id="PS00075">
    <property type="entry name" value="DHFR_1"/>
    <property type="match status" value="1"/>
</dbReference>
<evidence type="ECO:0000256" key="5">
    <source>
        <dbReference type="ARBA" id="ARBA00022857"/>
    </source>
</evidence>
<keyword evidence="6 8" id="KW-0560">Oxidoreductase</keyword>
<dbReference type="GO" id="GO:0006730">
    <property type="term" value="P:one-carbon metabolic process"/>
    <property type="evidence" value="ECO:0007669"/>
    <property type="project" value="UniProtKB-KW"/>
</dbReference>
<dbReference type="GO" id="GO:0070401">
    <property type="term" value="F:NADP+ binding"/>
    <property type="evidence" value="ECO:0007669"/>
    <property type="project" value="UniProtKB-ARBA"/>
</dbReference>
<organism evidence="11 12">
    <name type="scientific">Sporosarcina luteola</name>
    <dbReference type="NCBI Taxonomy" id="582850"/>
    <lineage>
        <taxon>Bacteria</taxon>
        <taxon>Bacillati</taxon>
        <taxon>Bacillota</taxon>
        <taxon>Bacilli</taxon>
        <taxon>Bacillales</taxon>
        <taxon>Caryophanaceae</taxon>
        <taxon>Sporosarcina</taxon>
    </lineage>
</organism>
<evidence type="ECO:0000313" key="12">
    <source>
        <dbReference type="Proteomes" id="UP000321901"/>
    </source>
</evidence>
<dbReference type="GO" id="GO:0004146">
    <property type="term" value="F:dihydrofolate reductase activity"/>
    <property type="evidence" value="ECO:0007669"/>
    <property type="project" value="UniProtKB-EC"/>
</dbReference>
<dbReference type="PANTHER" id="PTHR48069:SF3">
    <property type="entry name" value="DIHYDROFOLATE REDUCTASE"/>
    <property type="match status" value="1"/>
</dbReference>
<dbReference type="Proteomes" id="UP000321901">
    <property type="component" value="Unassembled WGS sequence"/>
</dbReference>
<dbReference type="FunFam" id="3.40.430.10:FF:000001">
    <property type="entry name" value="Dihydrofolate reductase"/>
    <property type="match status" value="1"/>
</dbReference>
<dbReference type="GO" id="GO:0046655">
    <property type="term" value="P:folic acid metabolic process"/>
    <property type="evidence" value="ECO:0007669"/>
    <property type="project" value="TreeGrafter"/>
</dbReference>
<dbReference type="InterPro" id="IPR012259">
    <property type="entry name" value="DHFR"/>
</dbReference>
<dbReference type="PIRSF" id="PIRSF000194">
    <property type="entry name" value="DHFR"/>
    <property type="match status" value="1"/>
</dbReference>
<proteinExistence type="inferred from homology"/>
<dbReference type="OrthoDB" id="9804315at2"/>
<dbReference type="InterPro" id="IPR024072">
    <property type="entry name" value="DHFR-like_dom_sf"/>
</dbReference>
<dbReference type="PANTHER" id="PTHR48069">
    <property type="entry name" value="DIHYDROFOLATE REDUCTASE"/>
    <property type="match status" value="1"/>
</dbReference>
<evidence type="ECO:0000256" key="8">
    <source>
        <dbReference type="PIRNR" id="PIRNR000194"/>
    </source>
</evidence>
<evidence type="ECO:0000256" key="4">
    <source>
        <dbReference type="ARBA" id="ARBA00022563"/>
    </source>
</evidence>
<comment type="similarity">
    <text evidence="2 8 9">Belongs to the dihydrofolate reductase family.</text>
</comment>
<evidence type="ECO:0000256" key="2">
    <source>
        <dbReference type="ARBA" id="ARBA00009539"/>
    </source>
</evidence>
<sequence>MISLLVAYDLNRVIGIDNKMPWHIPEELKYFKKVTMGKAIVMGRKTYESIGRPLPGRLNIIITRNEGYSADGAEVVHDLHEAIERGKEYSDEVVIIGGSEIFNLSMPIADRLYITIIRKQYEGDTFFPEHDDSWKLVSESEDHHTEDGIPYSYLVFERKKGD</sequence>
<dbReference type="UniPathway" id="UPA00077">
    <property type="reaction ID" value="UER00158"/>
</dbReference>
<dbReference type="EC" id="1.5.1.3" evidence="3 8"/>
<dbReference type="EMBL" id="BJYL01000012">
    <property type="protein sequence ID" value="GEN82629.1"/>
    <property type="molecule type" value="Genomic_DNA"/>
</dbReference>
<evidence type="ECO:0000256" key="6">
    <source>
        <dbReference type="ARBA" id="ARBA00023002"/>
    </source>
</evidence>
<dbReference type="InterPro" id="IPR017925">
    <property type="entry name" value="DHFR_CS"/>
</dbReference>
<comment type="catalytic activity">
    <reaction evidence="8">
        <text>(6S)-5,6,7,8-tetrahydrofolate + NADP(+) = 7,8-dihydrofolate + NADPH + H(+)</text>
        <dbReference type="Rhea" id="RHEA:15009"/>
        <dbReference type="ChEBI" id="CHEBI:15378"/>
        <dbReference type="ChEBI" id="CHEBI:57451"/>
        <dbReference type="ChEBI" id="CHEBI:57453"/>
        <dbReference type="ChEBI" id="CHEBI:57783"/>
        <dbReference type="ChEBI" id="CHEBI:58349"/>
        <dbReference type="EC" id="1.5.1.3"/>
    </reaction>
</comment>
<dbReference type="Gene3D" id="3.40.430.10">
    <property type="entry name" value="Dihydrofolate Reductase, subunit A"/>
    <property type="match status" value="1"/>
</dbReference>
<comment type="pathway">
    <text evidence="1 8">Cofactor biosynthesis; tetrahydrofolate biosynthesis; 5,6,7,8-tetrahydrofolate from 7,8-dihydrofolate: step 1/1.</text>
</comment>
<evidence type="ECO:0000256" key="3">
    <source>
        <dbReference type="ARBA" id="ARBA00012856"/>
    </source>
</evidence>
<evidence type="ECO:0000313" key="11">
    <source>
        <dbReference type="EMBL" id="GEN82629.1"/>
    </source>
</evidence>
<dbReference type="CDD" id="cd00209">
    <property type="entry name" value="DHFR"/>
    <property type="match status" value="1"/>
</dbReference>